<evidence type="ECO:0000259" key="3">
    <source>
        <dbReference type="Pfam" id="PF17965"/>
    </source>
</evidence>
<gene>
    <name evidence="4" type="ORF">ACFQ41_06795</name>
</gene>
<organism evidence="4 5">
    <name type="scientific">Lacticaseibacillus suilingensis</name>
    <dbReference type="NCBI Taxonomy" id="2799577"/>
    <lineage>
        <taxon>Bacteria</taxon>
        <taxon>Bacillati</taxon>
        <taxon>Bacillota</taxon>
        <taxon>Bacilli</taxon>
        <taxon>Lactobacillales</taxon>
        <taxon>Lactobacillaceae</taxon>
        <taxon>Lacticaseibacillus</taxon>
    </lineage>
</organism>
<protein>
    <recommendedName>
        <fullName evidence="3">Mucin binding domain-containing protein</fullName>
    </recommendedName>
</protein>
<reference evidence="5" key="1">
    <citation type="journal article" date="2019" name="Int. J. Syst. Evol. Microbiol.">
        <title>The Global Catalogue of Microorganisms (GCM) 10K type strain sequencing project: providing services to taxonomists for standard genome sequencing and annotation.</title>
        <authorList>
            <consortium name="The Broad Institute Genomics Platform"/>
            <consortium name="The Broad Institute Genome Sequencing Center for Infectious Disease"/>
            <person name="Wu L."/>
            <person name="Ma J."/>
        </authorList>
    </citation>
    <scope>NUCLEOTIDE SEQUENCE [LARGE SCALE GENOMIC DNA]</scope>
    <source>
        <strain evidence="5">CCM 9110</strain>
    </source>
</reference>
<sequence>MKQLKLMKKRRKRPWLAAAILALCVALVGSPLATVIAAGANGAGSPPTKAGITDIEELTDDEIAAVADLNLLFASSPWQSVNLRSGNALDPAAYTTAITGANTSLTGMSNRASWAGGKFTQTDQLSLLYAPLVNGTVQISGKEYAYASGTGVDSNFIMMDEAAAQSVITRDQGTSIASAPYTRLEPTMANGATFNDLVDKVKVYQDQSGHRLAKVITVADWQAADVATIDPVTGSISHSVFYKNLGATRTNIRVGTVMNIAVFNAAQYGTGTMPSLDRLQVTADGYDGAYITGLLADTRANQRLDESQALTLQPDGLIMYSDPVDPTKTEVYATKTPRSGYIGANTGLVQTAGQTKGKALVGEGLKTNLDLYDSSMVYMSKPVTSLPTGGIVHLEYVERLSDKMTATVRYRDVDTKTVLATQDIVGNVDDPLNFIDTATFMAQNASKFTGYEVVSDNTADASNYTFQSSPGTWIVELKKVPIYTPDDNPDGLPLTATATEAVNYLKDGAAFQQTPALATIKLYRYVTAHLDGTYEYSDWTTSEAEANAHKTITKANPTVAALTQDQINAYLPDQYRGEVTKLKVGETPETAVEPNQVLTADNQLADWLSQGGDLAITRTVNYTPAQVGPIVPGDPNDPYYAMTHKTLTVKVAVDDAALAAADQAAVALGAEATQTIAFTRPVTYSGDEVIALGEWSTTDTIQDVTAKAVAGYVISPGAKVTAANLTSAVGGTVAQAQVGQSLKTVLTNFQADDNGGVAGATHTNGALDGTATTEISYSMKITYPQAGARANLWTGLLAAALLALGAVGLLCRQKLHH</sequence>
<evidence type="ECO:0000256" key="1">
    <source>
        <dbReference type="SAM" id="Phobius"/>
    </source>
</evidence>
<evidence type="ECO:0000256" key="2">
    <source>
        <dbReference type="SAM" id="SignalP"/>
    </source>
</evidence>
<feature type="transmembrane region" description="Helical" evidence="1">
    <location>
        <begin position="792"/>
        <end position="811"/>
    </location>
</feature>
<name>A0ABW4BH55_9LACO</name>
<feature type="signal peptide" evidence="2">
    <location>
        <begin position="1"/>
        <end position="33"/>
    </location>
</feature>
<evidence type="ECO:0000313" key="5">
    <source>
        <dbReference type="Proteomes" id="UP001597199"/>
    </source>
</evidence>
<evidence type="ECO:0000313" key="4">
    <source>
        <dbReference type="EMBL" id="MFD1399012.1"/>
    </source>
</evidence>
<dbReference type="Proteomes" id="UP001597199">
    <property type="component" value="Unassembled WGS sequence"/>
</dbReference>
<dbReference type="Gene3D" id="3.10.20.470">
    <property type="match status" value="1"/>
</dbReference>
<dbReference type="Pfam" id="PF17965">
    <property type="entry name" value="MucBP_2"/>
    <property type="match status" value="1"/>
</dbReference>
<keyword evidence="5" id="KW-1185">Reference proteome</keyword>
<feature type="domain" description="Mucin binding" evidence="3">
    <location>
        <begin position="405"/>
        <end position="478"/>
    </location>
</feature>
<keyword evidence="1" id="KW-0812">Transmembrane</keyword>
<comment type="caution">
    <text evidence="4">The sequence shown here is derived from an EMBL/GenBank/DDBJ whole genome shotgun (WGS) entry which is preliminary data.</text>
</comment>
<feature type="chain" id="PRO_5045182649" description="Mucin binding domain-containing protein" evidence="2">
    <location>
        <begin position="34"/>
        <end position="817"/>
    </location>
</feature>
<keyword evidence="1" id="KW-0472">Membrane</keyword>
<proteinExistence type="predicted"/>
<dbReference type="EMBL" id="JBHTOA010000030">
    <property type="protein sequence ID" value="MFD1399012.1"/>
    <property type="molecule type" value="Genomic_DNA"/>
</dbReference>
<dbReference type="InterPro" id="IPR041558">
    <property type="entry name" value="MucBP_2"/>
</dbReference>
<keyword evidence="1" id="KW-1133">Transmembrane helix</keyword>
<accession>A0ABW4BH55</accession>
<keyword evidence="2" id="KW-0732">Signal</keyword>
<dbReference type="RefSeq" id="WP_204118204.1">
    <property type="nucleotide sequence ID" value="NZ_BOLV01000003.1"/>
</dbReference>